<keyword evidence="3" id="KW-1185">Reference proteome</keyword>
<keyword evidence="1" id="KW-0812">Transmembrane</keyword>
<organism evidence="2 3">
    <name type="scientific">Paenibacillus sambharensis</name>
    <dbReference type="NCBI Taxonomy" id="1803190"/>
    <lineage>
        <taxon>Bacteria</taxon>
        <taxon>Bacillati</taxon>
        <taxon>Bacillota</taxon>
        <taxon>Bacilli</taxon>
        <taxon>Bacillales</taxon>
        <taxon>Paenibacillaceae</taxon>
        <taxon>Paenibacillus</taxon>
    </lineage>
</organism>
<evidence type="ECO:0000256" key="1">
    <source>
        <dbReference type="SAM" id="Phobius"/>
    </source>
</evidence>
<dbReference type="EMBL" id="QKRB01000053">
    <property type="protein sequence ID" value="PZD94430.1"/>
    <property type="molecule type" value="Genomic_DNA"/>
</dbReference>
<comment type="caution">
    <text evidence="2">The sequence shown here is derived from an EMBL/GenBank/DDBJ whole genome shotgun (WGS) entry which is preliminary data.</text>
</comment>
<feature type="transmembrane region" description="Helical" evidence="1">
    <location>
        <begin position="26"/>
        <end position="44"/>
    </location>
</feature>
<keyword evidence="1" id="KW-1133">Transmembrane helix</keyword>
<evidence type="ECO:0000313" key="2">
    <source>
        <dbReference type="EMBL" id="PZD94430.1"/>
    </source>
</evidence>
<sequence>MLPANLFAIPTLLTILYHRLPGWKEFAIALAAASAVISYLSLPLMERVEIYTTKDWNAHLSFFSLLIMGSLAKWIVDTLQKLQDRSRINSRP</sequence>
<proteinExistence type="predicted"/>
<dbReference type="AlphaFoldDB" id="A0A2W1L8G5"/>
<dbReference type="OrthoDB" id="1679483at2"/>
<protein>
    <submittedName>
        <fullName evidence="2">Uncharacterized protein</fullName>
    </submittedName>
</protein>
<dbReference type="Proteomes" id="UP000249522">
    <property type="component" value="Unassembled WGS sequence"/>
</dbReference>
<dbReference type="RefSeq" id="WP_111148203.1">
    <property type="nucleotide sequence ID" value="NZ_QKRB01000053.1"/>
</dbReference>
<feature type="transmembrane region" description="Helical" evidence="1">
    <location>
        <begin position="56"/>
        <end position="76"/>
    </location>
</feature>
<evidence type="ECO:0000313" key="3">
    <source>
        <dbReference type="Proteomes" id="UP000249522"/>
    </source>
</evidence>
<reference evidence="2 3" key="1">
    <citation type="submission" date="2018-06" db="EMBL/GenBank/DDBJ databases">
        <title>Paenibacillus imtechensis sp. nov.</title>
        <authorList>
            <person name="Pinnaka A.K."/>
            <person name="Singh H."/>
            <person name="Kaur M."/>
        </authorList>
    </citation>
    <scope>NUCLEOTIDE SEQUENCE [LARGE SCALE GENOMIC DNA]</scope>
    <source>
        <strain evidence="2 3">SMB1</strain>
    </source>
</reference>
<keyword evidence="1" id="KW-0472">Membrane</keyword>
<gene>
    <name evidence="2" type="ORF">DNH61_18700</name>
</gene>
<name>A0A2W1L8G5_9BACL</name>
<accession>A0A2W1L8G5</accession>